<evidence type="ECO:0000313" key="4">
    <source>
        <dbReference type="Proteomes" id="UP000187209"/>
    </source>
</evidence>
<dbReference type="AlphaFoldDB" id="A0A1R2CUI3"/>
<reference evidence="3 4" key="1">
    <citation type="submission" date="2016-11" db="EMBL/GenBank/DDBJ databases">
        <title>The macronuclear genome of Stentor coeruleus: a giant cell with tiny introns.</title>
        <authorList>
            <person name="Slabodnick M."/>
            <person name="Ruby J.G."/>
            <person name="Reiff S.B."/>
            <person name="Swart E.C."/>
            <person name="Gosai S."/>
            <person name="Prabakaran S."/>
            <person name="Witkowska E."/>
            <person name="Larue G.E."/>
            <person name="Fisher S."/>
            <person name="Freeman R.M."/>
            <person name="Gunawardena J."/>
            <person name="Chu W."/>
            <person name="Stover N.A."/>
            <person name="Gregory B.D."/>
            <person name="Nowacki M."/>
            <person name="Derisi J."/>
            <person name="Roy S.W."/>
            <person name="Marshall W.F."/>
            <person name="Sood P."/>
        </authorList>
    </citation>
    <scope>NUCLEOTIDE SEQUENCE [LARGE SCALE GENOMIC DNA]</scope>
    <source>
        <strain evidence="3">WM001</strain>
    </source>
</reference>
<protein>
    <submittedName>
        <fullName evidence="3">Uncharacterized protein</fullName>
    </submittedName>
</protein>
<feature type="region of interest" description="Disordered" evidence="2">
    <location>
        <begin position="423"/>
        <end position="451"/>
    </location>
</feature>
<proteinExistence type="predicted"/>
<sequence>MFDNFEVTIIRVEGLGNISKASCCVYMNNELADSVSINDLESAQHTSTVPSKGEIRFSVEDLICKASVRFDINIIKCQGYHWLPMFPDGIDTITEVPEEVGLPRILLIFQSRKFLSPVIEITETSEISENVEYAEITEVPTEEMSKNVELRMKIMELEQSIQLEKLNQMQNIDKITRDYKTSLDKLNFEVEKYKIWTEKYKTKCTALSEDLDKKTKLLLDSEDEKEMLKAELNLYKTKHSELLVSQEKMYQILDSKDKEINLLKSIGDMQKKSFECVSQGCISIIQEKKQKKKKSKLIDFSIENKPIDIKQFETLDNADIIQMHLQDNLSKLKLEGFFSRSNEQYYKVGCKKVGVVLKNGNIYCKIGDVYKTLENYIYAHCTQELENFIKKRANIKPNHRRYHTFSNSFDNTLTVENKLVKPEPEPKKVLRGKNKSITPQLVRNSKSKLLS</sequence>
<feature type="compositionally biased region" description="Polar residues" evidence="2">
    <location>
        <begin position="435"/>
        <end position="451"/>
    </location>
</feature>
<keyword evidence="1" id="KW-0175">Coiled coil</keyword>
<evidence type="ECO:0000313" key="3">
    <source>
        <dbReference type="EMBL" id="OMJ92686.1"/>
    </source>
</evidence>
<keyword evidence="4" id="KW-1185">Reference proteome</keyword>
<accession>A0A1R2CUI3</accession>
<evidence type="ECO:0000256" key="2">
    <source>
        <dbReference type="SAM" id="MobiDB-lite"/>
    </source>
</evidence>
<dbReference type="EMBL" id="MPUH01000057">
    <property type="protein sequence ID" value="OMJ92686.1"/>
    <property type="molecule type" value="Genomic_DNA"/>
</dbReference>
<dbReference type="Proteomes" id="UP000187209">
    <property type="component" value="Unassembled WGS sequence"/>
</dbReference>
<comment type="caution">
    <text evidence="3">The sequence shown here is derived from an EMBL/GenBank/DDBJ whole genome shotgun (WGS) entry which is preliminary data.</text>
</comment>
<evidence type="ECO:0000256" key="1">
    <source>
        <dbReference type="SAM" id="Coils"/>
    </source>
</evidence>
<name>A0A1R2CUI3_9CILI</name>
<feature type="coiled-coil region" evidence="1">
    <location>
        <begin position="211"/>
        <end position="238"/>
    </location>
</feature>
<gene>
    <name evidence="3" type="ORF">SteCoe_4567</name>
</gene>
<organism evidence="3 4">
    <name type="scientific">Stentor coeruleus</name>
    <dbReference type="NCBI Taxonomy" id="5963"/>
    <lineage>
        <taxon>Eukaryota</taxon>
        <taxon>Sar</taxon>
        <taxon>Alveolata</taxon>
        <taxon>Ciliophora</taxon>
        <taxon>Postciliodesmatophora</taxon>
        <taxon>Heterotrichea</taxon>
        <taxon>Heterotrichida</taxon>
        <taxon>Stentoridae</taxon>
        <taxon>Stentor</taxon>
    </lineage>
</organism>